<reference evidence="2 3" key="1">
    <citation type="submission" date="2024-07" db="EMBL/GenBank/DDBJ databases">
        <authorList>
            <person name="Hebao G."/>
        </authorList>
    </citation>
    <scope>NUCLEOTIDE SEQUENCE [LARGE SCALE GENOMIC DNA]</scope>
    <source>
        <strain evidence="2 3">ACCC 02193</strain>
    </source>
</reference>
<dbReference type="RefSeq" id="WP_301251174.1">
    <property type="nucleotide sequence ID" value="NZ_JBGFFX010000002.1"/>
</dbReference>
<dbReference type="SUPFAM" id="SSF55729">
    <property type="entry name" value="Acyl-CoA N-acyltransferases (Nat)"/>
    <property type="match status" value="1"/>
</dbReference>
<sequence>MTLIRDSILKKAVRDGVLHRGTLRICNFSKSLDNDIDVSPAGGFIDFLKGMDVIKEEYAKKGFVKKNRALFLYNEGLVDKNSTLLLARKGDRVLGTIGVIREKNNKLPCSKLFAEELQTLNLQHRQVTEIGALSIKSDAGTENLVFMLYLKTMMYAIFVDKVDDIVVQVREKVAAFYIRNLLFEQIGATKIHPDYGNIHTCLLRVDVKAIREKIYEKPQYGTRGWIRILHELGLLAEYKKTCHQSWLCNKFTLDKKDAELYHYLCHL</sequence>
<feature type="domain" description="N-acyl amino acid synthase FeeM catalytic core" evidence="1">
    <location>
        <begin position="53"/>
        <end position="206"/>
    </location>
</feature>
<dbReference type="EMBL" id="JBGFFX010000002">
    <property type="protein sequence ID" value="MEY8769627.1"/>
    <property type="molecule type" value="Genomic_DNA"/>
</dbReference>
<name>A0ABV4E3Z8_9GAMM</name>
<dbReference type="InterPro" id="IPR016181">
    <property type="entry name" value="Acyl_CoA_acyltransferase"/>
</dbReference>
<evidence type="ECO:0000313" key="3">
    <source>
        <dbReference type="Proteomes" id="UP001565243"/>
    </source>
</evidence>
<protein>
    <recommendedName>
        <fullName evidence="1">N-acyl amino acid synthase FeeM catalytic core domain-containing protein</fullName>
    </recommendedName>
</protein>
<organism evidence="2 3">
    <name type="scientific">Erwinia aeris</name>
    <dbReference type="NCBI Taxonomy" id="3239803"/>
    <lineage>
        <taxon>Bacteria</taxon>
        <taxon>Pseudomonadati</taxon>
        <taxon>Pseudomonadota</taxon>
        <taxon>Gammaproteobacteria</taxon>
        <taxon>Enterobacterales</taxon>
        <taxon>Erwiniaceae</taxon>
        <taxon>Erwinia</taxon>
    </lineage>
</organism>
<dbReference type="Gene3D" id="3.40.630.30">
    <property type="match status" value="1"/>
</dbReference>
<evidence type="ECO:0000313" key="2">
    <source>
        <dbReference type="EMBL" id="MEY8769627.1"/>
    </source>
</evidence>
<comment type="caution">
    <text evidence="2">The sequence shown here is derived from an EMBL/GenBank/DDBJ whole genome shotgun (WGS) entry which is preliminary data.</text>
</comment>
<proteinExistence type="predicted"/>
<dbReference type="Pfam" id="PF21926">
    <property type="entry name" value="FeeM"/>
    <property type="match status" value="1"/>
</dbReference>
<evidence type="ECO:0000259" key="1">
    <source>
        <dbReference type="Pfam" id="PF21926"/>
    </source>
</evidence>
<gene>
    <name evidence="2" type="ORF">AB6T85_04115</name>
</gene>
<dbReference type="Proteomes" id="UP001565243">
    <property type="component" value="Unassembled WGS sequence"/>
</dbReference>
<keyword evidence="3" id="KW-1185">Reference proteome</keyword>
<dbReference type="InterPro" id="IPR054597">
    <property type="entry name" value="FeeM_cat"/>
</dbReference>
<accession>A0ABV4E3Z8</accession>